<dbReference type="InterPro" id="IPR005025">
    <property type="entry name" value="FMN_Rdtase-like_dom"/>
</dbReference>
<proteinExistence type="predicted"/>
<evidence type="ECO:0000313" key="2">
    <source>
        <dbReference type="EMBL" id="KMO86475.1"/>
    </source>
</evidence>
<comment type="caution">
    <text evidence="2">The sequence shown here is derived from an EMBL/GenBank/DDBJ whole genome shotgun (WGS) entry which is preliminary data.</text>
</comment>
<dbReference type="InterPro" id="IPR029039">
    <property type="entry name" value="Flavoprotein-like_sf"/>
</dbReference>
<organism evidence="2 3">
    <name type="scientific">Megasphaera cerevisiae DSM 20462</name>
    <dbReference type="NCBI Taxonomy" id="1122219"/>
    <lineage>
        <taxon>Bacteria</taxon>
        <taxon>Bacillati</taxon>
        <taxon>Bacillota</taxon>
        <taxon>Negativicutes</taxon>
        <taxon>Veillonellales</taxon>
        <taxon>Veillonellaceae</taxon>
        <taxon>Megasphaera</taxon>
    </lineage>
</organism>
<dbReference type="AlphaFoldDB" id="A0A0J6WSI6"/>
<name>A0A0J6WSI6_9FIRM</name>
<dbReference type="SUPFAM" id="SSF52218">
    <property type="entry name" value="Flavoproteins"/>
    <property type="match status" value="1"/>
</dbReference>
<dbReference type="PATRIC" id="fig|1122219.3.peg.1274"/>
<evidence type="ECO:0000313" key="3">
    <source>
        <dbReference type="Proteomes" id="UP000036503"/>
    </source>
</evidence>
<dbReference type="PANTHER" id="PTHR43741:SF4">
    <property type="entry name" value="FMN-DEPENDENT NADH:QUINONE OXIDOREDUCTASE"/>
    <property type="match status" value="1"/>
</dbReference>
<dbReference type="OrthoDB" id="9805976at2"/>
<dbReference type="InParanoid" id="A0A0J6WSI6"/>
<feature type="domain" description="NADPH-dependent FMN reductase-like" evidence="1">
    <location>
        <begin position="1"/>
        <end position="133"/>
    </location>
</feature>
<sequence length="196" mass="22376">MKISIMMGSPRKRGNTAQCLVPFCNEWQRLGGTYTLTWLYDQQIAPCRACRGCQQDWSSFSCVIHDGMDAVAADIMDSDIVLLATPIYSWYCTAPMKAMLDRLVYGLNKFYGDQRGPSLWEGKRMAVFTTCGYRPEHGTDLFEEGIRRYCRHSGLHYAGIFSERHLGYNTVFMDEKKAAHAKRFARLLAGESLRMV</sequence>
<gene>
    <name evidence="2" type="ORF">AB840_07960</name>
</gene>
<dbReference type="GO" id="GO:0016491">
    <property type="term" value="F:oxidoreductase activity"/>
    <property type="evidence" value="ECO:0007669"/>
    <property type="project" value="InterPro"/>
</dbReference>
<dbReference type="PANTHER" id="PTHR43741">
    <property type="entry name" value="FMN-DEPENDENT NADH-AZOREDUCTASE 1"/>
    <property type="match status" value="1"/>
</dbReference>
<accession>A0A0J6WSI6</accession>
<evidence type="ECO:0000259" key="1">
    <source>
        <dbReference type="Pfam" id="PF03358"/>
    </source>
</evidence>
<dbReference type="InterPro" id="IPR050104">
    <property type="entry name" value="FMN-dep_NADH:Q_OxRdtase_AzoR1"/>
</dbReference>
<protein>
    <submittedName>
        <fullName evidence="2">NADPH-dependent FMN reductase</fullName>
    </submittedName>
</protein>
<dbReference type="Gene3D" id="3.40.50.360">
    <property type="match status" value="1"/>
</dbReference>
<keyword evidence="3" id="KW-1185">Reference proteome</keyword>
<dbReference type="EMBL" id="LEKT01000022">
    <property type="protein sequence ID" value="KMO86475.1"/>
    <property type="molecule type" value="Genomic_DNA"/>
</dbReference>
<dbReference type="RefSeq" id="WP_048514305.1">
    <property type="nucleotide sequence ID" value="NZ_FUXD01000023.1"/>
</dbReference>
<dbReference type="Proteomes" id="UP000036503">
    <property type="component" value="Unassembled WGS sequence"/>
</dbReference>
<reference evidence="2 3" key="1">
    <citation type="submission" date="2015-06" db="EMBL/GenBank/DDBJ databases">
        <title>Draft genome sequence of beer spoilage bacterium Megasphaera cerevisiae type strain 20462.</title>
        <authorList>
            <person name="Kutumbaka K."/>
            <person name="Pasmowitz J."/>
            <person name="Mategko J."/>
            <person name="Reyes D."/>
            <person name="Friedrich A."/>
            <person name="Han S."/>
            <person name="Martens-Habbena W."/>
            <person name="Neal-McKinney J."/>
            <person name="Janagama H.K."/>
            <person name="Nadala C."/>
            <person name="Samadpour M."/>
        </authorList>
    </citation>
    <scope>NUCLEOTIDE SEQUENCE [LARGE SCALE GENOMIC DNA]</scope>
    <source>
        <strain evidence="2 3">DSM 20462</strain>
    </source>
</reference>
<dbReference type="STRING" id="39029.BSR42_07815"/>
<dbReference type="Pfam" id="PF03358">
    <property type="entry name" value="FMN_red"/>
    <property type="match status" value="1"/>
</dbReference>